<dbReference type="GO" id="GO:0051056">
    <property type="term" value="P:regulation of small GTPase mediated signal transduction"/>
    <property type="evidence" value="ECO:0007669"/>
    <property type="project" value="UniProtKB-ARBA"/>
</dbReference>
<dbReference type="InterPro" id="IPR001849">
    <property type="entry name" value="PH_domain"/>
</dbReference>
<dbReference type="STRING" id="7574.A0A1S3JWY9"/>
<dbReference type="Pfam" id="PF00169">
    <property type="entry name" value="PH"/>
    <property type="match status" value="1"/>
</dbReference>
<evidence type="ECO:0000313" key="7">
    <source>
        <dbReference type="RefSeq" id="XP_013414893.1"/>
    </source>
</evidence>
<dbReference type="SUPFAM" id="SSF48350">
    <property type="entry name" value="GTPase activation domain, GAP"/>
    <property type="match status" value="1"/>
</dbReference>
<evidence type="ECO:0000259" key="4">
    <source>
        <dbReference type="PROSITE" id="PS50003"/>
    </source>
</evidence>
<dbReference type="AlphaFoldDB" id="A0A1S3JWY9"/>
<dbReference type="GO" id="GO:0007165">
    <property type="term" value="P:signal transduction"/>
    <property type="evidence" value="ECO:0007669"/>
    <property type="project" value="InterPro"/>
</dbReference>
<dbReference type="Proteomes" id="UP000085678">
    <property type="component" value="Unplaced"/>
</dbReference>
<feature type="region of interest" description="Disordered" evidence="3">
    <location>
        <begin position="1"/>
        <end position="45"/>
    </location>
</feature>
<dbReference type="Gene3D" id="1.10.555.10">
    <property type="entry name" value="Rho GTPase activation protein"/>
    <property type="match status" value="1"/>
</dbReference>
<proteinExistence type="predicted"/>
<dbReference type="KEGG" id="lak:106176874"/>
<dbReference type="InterPro" id="IPR008936">
    <property type="entry name" value="Rho_GTPase_activation_prot"/>
</dbReference>
<dbReference type="GO" id="GO:0005096">
    <property type="term" value="F:GTPase activator activity"/>
    <property type="evidence" value="ECO:0007669"/>
    <property type="project" value="UniProtKB-KW"/>
</dbReference>
<dbReference type="PROSITE" id="PS50003">
    <property type="entry name" value="PH_DOMAIN"/>
    <property type="match status" value="1"/>
</dbReference>
<accession>A0A1S3JWY9</accession>
<dbReference type="FunFam" id="2.30.29.30:FF:000286">
    <property type="entry name" value="PH-protein kinase domain containing protein"/>
    <property type="match status" value="1"/>
</dbReference>
<feature type="coiled-coil region" evidence="2">
    <location>
        <begin position="536"/>
        <end position="606"/>
    </location>
</feature>
<evidence type="ECO:0000256" key="3">
    <source>
        <dbReference type="SAM" id="MobiDB-lite"/>
    </source>
</evidence>
<dbReference type="GeneID" id="106176874"/>
<name>A0A1S3JWY9_LINAN</name>
<dbReference type="RefSeq" id="XP_013414893.1">
    <property type="nucleotide sequence ID" value="XM_013559439.1"/>
</dbReference>
<dbReference type="OrthoDB" id="185175at2759"/>
<feature type="domain" description="PH" evidence="4">
    <location>
        <begin position="47"/>
        <end position="153"/>
    </location>
</feature>
<evidence type="ECO:0000313" key="6">
    <source>
        <dbReference type="Proteomes" id="UP000085678"/>
    </source>
</evidence>
<dbReference type="SMART" id="SM00324">
    <property type="entry name" value="RhoGAP"/>
    <property type="match status" value="1"/>
</dbReference>
<dbReference type="SMART" id="SM00233">
    <property type="entry name" value="PH"/>
    <property type="match status" value="1"/>
</dbReference>
<dbReference type="InterPro" id="IPR000198">
    <property type="entry name" value="RhoGAP_dom"/>
</dbReference>
<dbReference type="InterPro" id="IPR011993">
    <property type="entry name" value="PH-like_dom_sf"/>
</dbReference>
<reference evidence="7" key="1">
    <citation type="submission" date="2025-08" db="UniProtKB">
        <authorList>
            <consortium name="RefSeq"/>
        </authorList>
    </citation>
    <scope>IDENTIFICATION</scope>
    <source>
        <tissue evidence="7">Gonads</tissue>
    </source>
</reference>
<sequence>MSGAAATPQRQRSFLKTLGDRASAGLKPSRQAPAPPVPPLSPNSSQNILKSGWLRKQGGLVKNWQKRWFVLRGHFLYYYTKEDQSKLMGQIFLPGNRIKEIPYNFDDPGKYLLEVIPGPGQTRMTTTHETYPLWADSDEDRQSWISVVRRVIYGYKGGGIFGQSLPETMKHPPNRHVPDVVRKCVDFLREHGLDTEGIFRLPGRSSVLKELKEKFDTCEAPDKFDLENVDVHSIASLLKMYLRELPEPLIPGDQFLMLASLASKFQCGLEDEATEKAAELLKEIPPFNYNLLKYVCTFFQEVSRYSEVNKMGISNLATVLGPNIARSEDTTAFGFMGNATLTQQIAHILIERADNIFILDYNDSGDLVPTEDLLNINEQLTTGQHQSAISTLPSHTMDLLDLDFSGNSEQQQPLAVMSSERPVSHSNEVLSWEASEELDVDEDGGDVQAPSPVKEVNQSSKHHQSSTFYVDDEAILCLDNRRDKGNDSAKLNNQNGAEVNEKPTLPPQPKPRTSRGHASLMSEKVTPSQEVLQIQVKALKDELVKQRTDYEEQIQALKAQLLDMKSKHDLRIQDMQAQIDLERVARADTVERVVQLQTQLQEYQMKYELQ</sequence>
<dbReference type="InterPro" id="IPR051025">
    <property type="entry name" value="RhoGAP"/>
</dbReference>
<dbReference type="Gene3D" id="2.30.29.30">
    <property type="entry name" value="Pleckstrin-homology domain (PH domain)/Phosphotyrosine-binding domain (PTB)"/>
    <property type="match status" value="1"/>
</dbReference>
<keyword evidence="2" id="KW-0175">Coiled coil</keyword>
<protein>
    <submittedName>
        <fullName evidence="7">Rho GTPase-activating protein 24</fullName>
    </submittedName>
</protein>
<dbReference type="Pfam" id="PF00620">
    <property type="entry name" value="RhoGAP"/>
    <property type="match status" value="1"/>
</dbReference>
<feature type="domain" description="Rho-GAP" evidence="5">
    <location>
        <begin position="163"/>
        <end position="357"/>
    </location>
</feature>
<dbReference type="PANTHER" id="PTHR15228:SF24">
    <property type="entry name" value="RHO-GAP DOMAIN-CONTAINING PROTEIN"/>
    <property type="match status" value="1"/>
</dbReference>
<organism evidence="6 7">
    <name type="scientific">Lingula anatina</name>
    <name type="common">Brachiopod</name>
    <name type="synonym">Lingula unguis</name>
    <dbReference type="NCBI Taxonomy" id="7574"/>
    <lineage>
        <taxon>Eukaryota</taxon>
        <taxon>Metazoa</taxon>
        <taxon>Spiralia</taxon>
        <taxon>Lophotrochozoa</taxon>
        <taxon>Brachiopoda</taxon>
        <taxon>Linguliformea</taxon>
        <taxon>Lingulata</taxon>
        <taxon>Lingulida</taxon>
        <taxon>Linguloidea</taxon>
        <taxon>Lingulidae</taxon>
        <taxon>Lingula</taxon>
    </lineage>
</organism>
<dbReference type="PROSITE" id="PS50238">
    <property type="entry name" value="RHOGAP"/>
    <property type="match status" value="1"/>
</dbReference>
<dbReference type="InParanoid" id="A0A1S3JWY9"/>
<evidence type="ECO:0000259" key="5">
    <source>
        <dbReference type="PROSITE" id="PS50238"/>
    </source>
</evidence>
<evidence type="ECO:0000256" key="1">
    <source>
        <dbReference type="ARBA" id="ARBA00022468"/>
    </source>
</evidence>
<keyword evidence="6" id="KW-1185">Reference proteome</keyword>
<feature type="region of interest" description="Disordered" evidence="3">
    <location>
        <begin position="484"/>
        <end position="526"/>
    </location>
</feature>
<gene>
    <name evidence="7" type="primary">LOC106176874</name>
</gene>
<dbReference type="PANTHER" id="PTHR15228">
    <property type="entry name" value="SPERMATHECAL PHYSIOLOGY VARIANT"/>
    <property type="match status" value="1"/>
</dbReference>
<keyword evidence="1" id="KW-0343">GTPase activation</keyword>
<feature type="region of interest" description="Disordered" evidence="3">
    <location>
        <begin position="437"/>
        <end position="465"/>
    </location>
</feature>
<evidence type="ECO:0000256" key="2">
    <source>
        <dbReference type="SAM" id="Coils"/>
    </source>
</evidence>
<dbReference type="SUPFAM" id="SSF50729">
    <property type="entry name" value="PH domain-like"/>
    <property type="match status" value="1"/>
</dbReference>